<accession>A0A402AQI1</accession>
<dbReference type="NCBIfam" id="TIGR00357">
    <property type="entry name" value="peptide-methionine (R)-S-oxide reductase MsrB"/>
    <property type="match status" value="1"/>
</dbReference>
<keyword evidence="4" id="KW-0862">Zinc</keyword>
<dbReference type="Gene3D" id="2.170.150.20">
    <property type="entry name" value="Peptide methionine sulfoxide reductase"/>
    <property type="match status" value="1"/>
</dbReference>
<dbReference type="GO" id="GO:0030091">
    <property type="term" value="P:protein repair"/>
    <property type="evidence" value="ECO:0007669"/>
    <property type="project" value="InterPro"/>
</dbReference>
<sequence length="127" mass="14443">MNKLTPQEERVILHKGTEAPFRNEYDEFFADGTFICRRCNAPLFSSESKFNSGCGWPAFDENYPNAVRRETDADGRRTEILCANCGGHLGHVFLGERLTNKNTRHCVNSLSIRFIPEGKEIPPTLHE</sequence>
<evidence type="ECO:0000256" key="2">
    <source>
        <dbReference type="ARBA" id="ARBA00012499"/>
    </source>
</evidence>
<dbReference type="PANTHER" id="PTHR46081">
    <property type="entry name" value="PEPTIDE METHIONINE SULFOXIDE REDUCTASE 2"/>
    <property type="match status" value="1"/>
</dbReference>
<dbReference type="GO" id="GO:0006979">
    <property type="term" value="P:response to oxidative stress"/>
    <property type="evidence" value="ECO:0007669"/>
    <property type="project" value="InterPro"/>
</dbReference>
<dbReference type="OrthoDB" id="4174719at2"/>
<evidence type="ECO:0000256" key="4">
    <source>
        <dbReference type="ARBA" id="ARBA00022833"/>
    </source>
</evidence>
<evidence type="ECO:0000259" key="7">
    <source>
        <dbReference type="PROSITE" id="PS51790"/>
    </source>
</evidence>
<evidence type="ECO:0000313" key="9">
    <source>
        <dbReference type="Proteomes" id="UP000287188"/>
    </source>
</evidence>
<dbReference type="GO" id="GO:0033743">
    <property type="term" value="F:peptide-methionine (R)-S-oxide reductase activity"/>
    <property type="evidence" value="ECO:0007669"/>
    <property type="project" value="UniProtKB-EC"/>
</dbReference>
<organism evidence="8 9">
    <name type="scientific">Dictyobacter kobayashii</name>
    <dbReference type="NCBI Taxonomy" id="2014872"/>
    <lineage>
        <taxon>Bacteria</taxon>
        <taxon>Bacillati</taxon>
        <taxon>Chloroflexota</taxon>
        <taxon>Ktedonobacteria</taxon>
        <taxon>Ktedonobacterales</taxon>
        <taxon>Dictyobacteraceae</taxon>
        <taxon>Dictyobacter</taxon>
    </lineage>
</organism>
<dbReference type="RefSeq" id="WP_126552969.1">
    <property type="nucleotide sequence ID" value="NZ_BIFS01000001.1"/>
</dbReference>
<evidence type="ECO:0000313" key="8">
    <source>
        <dbReference type="EMBL" id="GCE21352.1"/>
    </source>
</evidence>
<evidence type="ECO:0000256" key="1">
    <source>
        <dbReference type="ARBA" id="ARBA00001947"/>
    </source>
</evidence>
<keyword evidence="9" id="KW-1185">Reference proteome</keyword>
<evidence type="ECO:0000256" key="6">
    <source>
        <dbReference type="ARBA" id="ARBA00048488"/>
    </source>
</evidence>
<reference evidence="9" key="1">
    <citation type="submission" date="2018-12" db="EMBL/GenBank/DDBJ databases">
        <title>Tengunoibacter tsumagoiensis gen. nov., sp. nov., Dictyobacter kobayashii sp. nov., D. alpinus sp. nov., and D. joshuensis sp. nov. and description of Dictyobacteraceae fam. nov. within the order Ktedonobacterales isolated from Tengu-no-mugimeshi.</title>
        <authorList>
            <person name="Wang C.M."/>
            <person name="Zheng Y."/>
            <person name="Sakai Y."/>
            <person name="Toyoda A."/>
            <person name="Minakuchi Y."/>
            <person name="Abe K."/>
            <person name="Yokota A."/>
            <person name="Yabe S."/>
        </authorList>
    </citation>
    <scope>NUCLEOTIDE SEQUENCE [LARGE SCALE GENOMIC DNA]</scope>
    <source>
        <strain evidence="9">Uno11</strain>
    </source>
</reference>
<gene>
    <name evidence="8" type="ORF">KDK_51520</name>
</gene>
<dbReference type="EMBL" id="BIFS01000001">
    <property type="protein sequence ID" value="GCE21352.1"/>
    <property type="molecule type" value="Genomic_DNA"/>
</dbReference>
<evidence type="ECO:0000256" key="3">
    <source>
        <dbReference type="ARBA" id="ARBA00022723"/>
    </source>
</evidence>
<dbReference type="PROSITE" id="PS51790">
    <property type="entry name" value="MSRB"/>
    <property type="match status" value="1"/>
</dbReference>
<dbReference type="InterPro" id="IPR002579">
    <property type="entry name" value="Met_Sox_Rdtase_MsrB_dom"/>
</dbReference>
<dbReference type="InterPro" id="IPR011057">
    <property type="entry name" value="Mss4-like_sf"/>
</dbReference>
<comment type="cofactor">
    <cofactor evidence="1">
        <name>Zn(2+)</name>
        <dbReference type="ChEBI" id="CHEBI:29105"/>
    </cofactor>
</comment>
<dbReference type="EC" id="1.8.4.12" evidence="2"/>
<name>A0A402AQI1_9CHLR</name>
<dbReference type="PANTHER" id="PTHR46081:SF8">
    <property type="entry name" value="PEPTIDE METHIONINE SULFOXIDE REDUCTASE 2"/>
    <property type="match status" value="1"/>
</dbReference>
<dbReference type="InterPro" id="IPR028427">
    <property type="entry name" value="Met_Sox_Rdtase_MsrB"/>
</dbReference>
<dbReference type="NCBIfam" id="NF004036">
    <property type="entry name" value="PRK05508.1"/>
    <property type="match status" value="1"/>
</dbReference>
<comment type="caution">
    <text evidence="8">The sequence shown here is derived from an EMBL/GenBank/DDBJ whole genome shotgun (WGS) entry which is preliminary data.</text>
</comment>
<dbReference type="Proteomes" id="UP000287188">
    <property type="component" value="Unassembled WGS sequence"/>
</dbReference>
<feature type="domain" description="MsrB" evidence="7">
    <location>
        <begin position="1"/>
        <end position="117"/>
    </location>
</feature>
<dbReference type="Pfam" id="PF01641">
    <property type="entry name" value="SelR"/>
    <property type="match status" value="1"/>
</dbReference>
<dbReference type="SUPFAM" id="SSF51316">
    <property type="entry name" value="Mss4-like"/>
    <property type="match status" value="1"/>
</dbReference>
<proteinExistence type="predicted"/>
<dbReference type="AlphaFoldDB" id="A0A402AQI1"/>
<evidence type="ECO:0000256" key="5">
    <source>
        <dbReference type="ARBA" id="ARBA00023002"/>
    </source>
</evidence>
<keyword evidence="5" id="KW-0560">Oxidoreductase</keyword>
<comment type="catalytic activity">
    <reaction evidence="6">
        <text>L-methionyl-[protein] + [thioredoxin]-disulfide + H2O = L-methionyl-(R)-S-oxide-[protein] + [thioredoxin]-dithiol</text>
        <dbReference type="Rhea" id="RHEA:24164"/>
        <dbReference type="Rhea" id="RHEA-COMP:10698"/>
        <dbReference type="Rhea" id="RHEA-COMP:10700"/>
        <dbReference type="Rhea" id="RHEA-COMP:12313"/>
        <dbReference type="Rhea" id="RHEA-COMP:12314"/>
        <dbReference type="ChEBI" id="CHEBI:15377"/>
        <dbReference type="ChEBI" id="CHEBI:16044"/>
        <dbReference type="ChEBI" id="CHEBI:29950"/>
        <dbReference type="ChEBI" id="CHEBI:45764"/>
        <dbReference type="ChEBI" id="CHEBI:50058"/>
        <dbReference type="EC" id="1.8.4.12"/>
    </reaction>
</comment>
<protein>
    <recommendedName>
        <fullName evidence="2">peptide-methionine (R)-S-oxide reductase</fullName>
        <ecNumber evidence="2">1.8.4.12</ecNumber>
    </recommendedName>
</protein>
<dbReference type="GO" id="GO:0046872">
    <property type="term" value="F:metal ion binding"/>
    <property type="evidence" value="ECO:0007669"/>
    <property type="project" value="UniProtKB-KW"/>
</dbReference>
<keyword evidence="3" id="KW-0479">Metal-binding</keyword>